<proteinExistence type="predicted"/>
<reference evidence="1" key="1">
    <citation type="submission" date="2023-01" db="EMBL/GenBank/DDBJ databases">
        <title>Whole-genome sequence of Pseudomonas putida NBRC 14671.</title>
        <authorList>
            <person name="Morohoshi T."/>
            <person name="Someya N."/>
        </authorList>
    </citation>
    <scope>NUCLEOTIDE SEQUENCE</scope>
    <source>
        <strain evidence="1">NBRC 14671</strain>
    </source>
</reference>
<gene>
    <name evidence="1" type="ORF">PPUN14671_17620</name>
</gene>
<evidence type="ECO:0000313" key="1">
    <source>
        <dbReference type="EMBL" id="GLO34929.1"/>
    </source>
</evidence>
<organism evidence="1 2">
    <name type="scientific">Pseudomonas putida</name>
    <name type="common">Arthrobacter siderocapsulatus</name>
    <dbReference type="NCBI Taxonomy" id="303"/>
    <lineage>
        <taxon>Bacteria</taxon>
        <taxon>Pseudomonadati</taxon>
        <taxon>Pseudomonadota</taxon>
        <taxon>Gammaproteobacteria</taxon>
        <taxon>Pseudomonadales</taxon>
        <taxon>Pseudomonadaceae</taxon>
        <taxon>Pseudomonas</taxon>
    </lineage>
</organism>
<dbReference type="EMBL" id="BSKJ01000003">
    <property type="protein sequence ID" value="GLO34929.1"/>
    <property type="molecule type" value="Genomic_DNA"/>
</dbReference>
<protein>
    <submittedName>
        <fullName evidence="1">Uncharacterized protein</fullName>
    </submittedName>
</protein>
<evidence type="ECO:0000313" key="2">
    <source>
        <dbReference type="Proteomes" id="UP001161257"/>
    </source>
</evidence>
<sequence>MDEIENPIKELFDLLELMLQHNSADSCLNVWAKALKFSNSNTHDAITALAEVLSLIERCKVAAQHIPGDKDLFLQPLSRVQEMMKNQNISNAWQNSAAYLDGATMTGLKYGIYAINQFYPGAQPEKSSSIRDYVKRIDDLLEEFLSSDLPDEVKNLFAKHLHALSAALTSMRVNGTETIEETLDAIYGSLYRRSDSIKEASPGNEGIICRFMEMLGHANELVSGWQNATALVAYTSPMLLPLIKTVT</sequence>
<accession>A0AA37RE78</accession>
<dbReference type="RefSeq" id="WP_284355725.1">
    <property type="nucleotide sequence ID" value="NZ_BSKF01000009.1"/>
</dbReference>
<comment type="caution">
    <text evidence="1">The sequence shown here is derived from an EMBL/GenBank/DDBJ whole genome shotgun (WGS) entry which is preliminary data.</text>
</comment>
<dbReference type="Proteomes" id="UP001161257">
    <property type="component" value="Unassembled WGS sequence"/>
</dbReference>
<dbReference type="AlphaFoldDB" id="A0AA37RE78"/>
<name>A0AA37RE78_PSEPU</name>